<proteinExistence type="predicted"/>
<evidence type="ECO:0000313" key="2">
    <source>
        <dbReference type="Proteomes" id="UP000029353"/>
    </source>
</evidence>
<gene>
    <name evidence="1" type="ORF">phD2B_004</name>
</gene>
<sequence length="72" mass="8090">MSMYTHEIYTESSSAAYHMVAALKGSSVQSYNIAPDTEMYVVSVVRCYGHTKMVNMLASLNLNFEEVITINF</sequence>
<dbReference type="EMBL" id="KM370384">
    <property type="protein sequence ID" value="AIM51231.1"/>
    <property type="molecule type" value="Genomic_DNA"/>
</dbReference>
<keyword evidence="2" id="KW-1185">Reference proteome</keyword>
<dbReference type="KEGG" id="vg:22111934"/>
<dbReference type="Proteomes" id="UP000029353">
    <property type="component" value="Segment"/>
</dbReference>
<accession>A0A088FS97</accession>
<dbReference type="RefSeq" id="YP_009102750.1">
    <property type="nucleotide sequence ID" value="NC_025450.1"/>
</dbReference>
<reference evidence="1 2" key="1">
    <citation type="submission" date="2014-10" db="EMBL/GenBank/DDBJ databases">
        <title>Complete Genome of Lelliottia podophage phD2B.</title>
        <authorList>
            <person name="Nowicki G."/>
            <person name="Barylski J."/>
            <person name="Kujawa N."/>
            <person name="Gozdzicka-Jozefiak A."/>
        </authorList>
    </citation>
    <scope>NUCLEOTIDE SEQUENCE [LARGE SCALE GENOMIC DNA]</scope>
</reference>
<evidence type="ECO:0000313" key="1">
    <source>
        <dbReference type="EMBL" id="AIM51231.1"/>
    </source>
</evidence>
<organism evidence="1 2">
    <name type="scientific">Lelliottia phage phD2B</name>
    <dbReference type="NCBI Taxonomy" id="1542498"/>
    <lineage>
        <taxon>Viruses</taxon>
        <taxon>Duplodnaviria</taxon>
        <taxon>Heunggongvirae</taxon>
        <taxon>Uroviricota</taxon>
        <taxon>Caudoviricetes</taxon>
        <taxon>Autographivirales</taxon>
        <taxon>Autosignataviridae</taxon>
        <taxon>Molineuxvirinae</taxon>
        <taxon>Tuodvirus</taxon>
        <taxon>Tuodvirus phD2B</taxon>
    </lineage>
</organism>
<dbReference type="GeneID" id="22111934"/>
<protein>
    <submittedName>
        <fullName evidence="1">Uncharacterized protein</fullName>
    </submittedName>
</protein>
<name>A0A088FS97_9CAUD</name>